<keyword evidence="3" id="KW-1185">Reference proteome</keyword>
<dbReference type="Proteomes" id="UP001416858">
    <property type="component" value="Unassembled WGS sequence"/>
</dbReference>
<feature type="compositionally biased region" description="Low complexity" evidence="1">
    <location>
        <begin position="133"/>
        <end position="166"/>
    </location>
</feature>
<proteinExistence type="predicted"/>
<dbReference type="EMBL" id="BAABRO010000003">
    <property type="protein sequence ID" value="GAA5506513.1"/>
    <property type="molecule type" value="Genomic_DNA"/>
</dbReference>
<evidence type="ECO:0000313" key="3">
    <source>
        <dbReference type="Proteomes" id="UP001416858"/>
    </source>
</evidence>
<reference evidence="2 3" key="1">
    <citation type="submission" date="2024-02" db="EMBL/GenBank/DDBJ databases">
        <title>Rhodopirellula caenicola NBRC 110016.</title>
        <authorList>
            <person name="Ichikawa N."/>
            <person name="Katano-Makiyama Y."/>
            <person name="Hidaka K."/>
        </authorList>
    </citation>
    <scope>NUCLEOTIDE SEQUENCE [LARGE SCALE GENOMIC DNA]</scope>
    <source>
        <strain evidence="2 3">NBRC 110016</strain>
    </source>
</reference>
<sequence>MKRSYKTLAVAVTTLALTTTNSSIVSACGGRSGGGGGSFARVSFGGGHSSYPSHNRYGGHYGGTSTYAPSCPTSRYAAPVYSQPAPSQPFPSQSIPPQPQQSFQPAAAPTGAPSNLAANGASQGRPSQPTPTQPAGSAATAPAAAPAQSTSPRSQPASQPQSAEASALQMLASINNADSSPAEETQSLVPEFTAAAATTGGDHVGSWKVNLPGNQSVELILEADGKFSWTATKDGKSNAFSGQYRLEDGQLTLVRSSDLQQMSGQWTGSEGNFTFKLDGATNGGLNFQRS</sequence>
<evidence type="ECO:0000313" key="2">
    <source>
        <dbReference type="EMBL" id="GAA5506513.1"/>
    </source>
</evidence>
<evidence type="ECO:0000256" key="1">
    <source>
        <dbReference type="SAM" id="MobiDB-lite"/>
    </source>
</evidence>
<feature type="compositionally biased region" description="Polar residues" evidence="1">
    <location>
        <begin position="112"/>
        <end position="127"/>
    </location>
</feature>
<accession>A0ABP9VSP6</accession>
<name>A0ABP9VSP6_9BACT</name>
<organism evidence="2 3">
    <name type="scientific">Novipirellula caenicola</name>
    <dbReference type="NCBI Taxonomy" id="1536901"/>
    <lineage>
        <taxon>Bacteria</taxon>
        <taxon>Pseudomonadati</taxon>
        <taxon>Planctomycetota</taxon>
        <taxon>Planctomycetia</taxon>
        <taxon>Pirellulales</taxon>
        <taxon>Pirellulaceae</taxon>
        <taxon>Novipirellula</taxon>
    </lineage>
</organism>
<gene>
    <name evidence="2" type="ORF">Rcae01_01966</name>
</gene>
<protein>
    <submittedName>
        <fullName evidence="2">Uncharacterized protein</fullName>
    </submittedName>
</protein>
<feature type="compositionally biased region" description="Pro residues" evidence="1">
    <location>
        <begin position="86"/>
        <end position="99"/>
    </location>
</feature>
<dbReference type="RefSeq" id="WP_345683450.1">
    <property type="nucleotide sequence ID" value="NZ_BAABRO010000003.1"/>
</dbReference>
<dbReference type="PROSITE" id="PS51257">
    <property type="entry name" value="PROKAR_LIPOPROTEIN"/>
    <property type="match status" value="1"/>
</dbReference>
<feature type="region of interest" description="Disordered" evidence="1">
    <location>
        <begin position="79"/>
        <end position="166"/>
    </location>
</feature>
<comment type="caution">
    <text evidence="2">The sequence shown here is derived from an EMBL/GenBank/DDBJ whole genome shotgun (WGS) entry which is preliminary data.</text>
</comment>
<feature type="compositionally biased region" description="Low complexity" evidence="1">
    <location>
        <begin position="100"/>
        <end position="109"/>
    </location>
</feature>